<keyword evidence="3 10" id="KW-0732">Signal</keyword>
<dbReference type="AlphaFoldDB" id="A0A811K1L3"/>
<dbReference type="InterPro" id="IPR013568">
    <property type="entry name" value="SEFIR_dom"/>
</dbReference>
<comment type="subcellular location">
    <subcellularLocation>
        <location evidence="1">Membrane</location>
        <topology evidence="1">Single-pass type I membrane protein</topology>
    </subcellularLocation>
</comment>
<feature type="region of interest" description="Disordered" evidence="8">
    <location>
        <begin position="680"/>
        <end position="714"/>
    </location>
</feature>
<evidence type="ECO:0000256" key="1">
    <source>
        <dbReference type="ARBA" id="ARBA00004479"/>
    </source>
</evidence>
<accession>A0A811K1L3</accession>
<evidence type="ECO:0000259" key="11">
    <source>
        <dbReference type="PROSITE" id="PS51534"/>
    </source>
</evidence>
<evidence type="ECO:0000313" key="12">
    <source>
        <dbReference type="EMBL" id="CAD5209318.1"/>
    </source>
</evidence>
<dbReference type="EMBL" id="CAJFCW020000002">
    <property type="protein sequence ID" value="CAG9089009.1"/>
    <property type="molecule type" value="Genomic_DNA"/>
</dbReference>
<dbReference type="PANTHER" id="PTHR15583">
    <property type="entry name" value="INTERLEUKIN-17 RECEPTOR"/>
    <property type="match status" value="1"/>
</dbReference>
<keyword evidence="4 9" id="KW-1133">Transmembrane helix</keyword>
<sequence>MYLYLLSFTLMAAGVLGATKCDYLFESANDIGYSEVRSSKTCKDLLNNEWKSYRKCNEQQLDVSLFTETVFPADKHFLPFIRLNMSANVLKPAESIFFFYSCLHAPDQTDNYCHDKDIQLNKYGELVEPCRGFIVNDSAAEFRADVNCFRLYGESQYMVTVAIRPQNCRTELFLTMPRDNRYDPRIYNAFDQDDPQGKSYEQWSPFLFVDTTPSDGIWIRYEEPPKAAKVLDINLNLYSKEGDKIKLIKKMVVNTKSTGKRSARSLGSQKVVDRGKIDFLTGKTDDTYTNLVSSESQQPALSKKAHLSTGRRFARSVQGDLSTGIKAQNLEKGEYVVVGYVKRHNCELHCNNDGCEICLYTMLNFTLSENKFTTTWKRIRPLVNAAKSSLTVLIGIIIILCISAVVLVIYIKFIRPKLFSRRPAQQFELQESPKLLIVYSDDSESHSDAVAQLAHFLRQNANAQVHLDQFDLADPNVRPSVWLQQHIDDCDYVIVVFSEACRQLMNGKQMRQRRPYPDLFNSALFLVITAVSRITNTAPIFSNNSTTPSQNGNSNLSRANLAKFIVTRFDYSSPTVIPDFFNLARCKTFVIPNDLKLLVAHLHHVETDGNRLEYQTETGEIDRSISLHKQFMERNPGFLEDRFMTAEEIEKLGPIKPTDLPEQINRPDLADLGQKLGLITSAESDEEDTGLYSNTSPQYPLIHPDDLQDSDEDS</sequence>
<dbReference type="Gene3D" id="3.40.50.11530">
    <property type="match status" value="1"/>
</dbReference>
<protein>
    <recommendedName>
        <fullName evidence="11">SEFIR domain-containing protein</fullName>
    </recommendedName>
</protein>
<dbReference type="Proteomes" id="UP000614601">
    <property type="component" value="Unassembled WGS sequence"/>
</dbReference>
<feature type="chain" id="PRO_5035594526" description="SEFIR domain-containing protein" evidence="10">
    <location>
        <begin position="18"/>
        <end position="714"/>
    </location>
</feature>
<dbReference type="GO" id="GO:0016020">
    <property type="term" value="C:membrane"/>
    <property type="evidence" value="ECO:0007669"/>
    <property type="project" value="UniProtKB-SubCell"/>
</dbReference>
<feature type="transmembrane region" description="Helical" evidence="9">
    <location>
        <begin position="390"/>
        <end position="411"/>
    </location>
</feature>
<dbReference type="GO" id="GO:0030368">
    <property type="term" value="F:interleukin-17 receptor activity"/>
    <property type="evidence" value="ECO:0007669"/>
    <property type="project" value="InterPro"/>
</dbReference>
<evidence type="ECO:0000256" key="7">
    <source>
        <dbReference type="ARBA" id="ARBA00023180"/>
    </source>
</evidence>
<dbReference type="PROSITE" id="PS51534">
    <property type="entry name" value="SEFIR"/>
    <property type="match status" value="1"/>
</dbReference>
<evidence type="ECO:0000256" key="9">
    <source>
        <dbReference type="SAM" id="Phobius"/>
    </source>
</evidence>
<comment type="caution">
    <text evidence="12">The sequence shown here is derived from an EMBL/GenBank/DDBJ whole genome shotgun (WGS) entry which is preliminary data.</text>
</comment>
<feature type="signal peptide" evidence="10">
    <location>
        <begin position="1"/>
        <end position="17"/>
    </location>
</feature>
<keyword evidence="6" id="KW-0675">Receptor</keyword>
<keyword evidence="5 9" id="KW-0472">Membrane</keyword>
<evidence type="ECO:0000256" key="10">
    <source>
        <dbReference type="SAM" id="SignalP"/>
    </source>
</evidence>
<evidence type="ECO:0000256" key="4">
    <source>
        <dbReference type="ARBA" id="ARBA00022989"/>
    </source>
</evidence>
<evidence type="ECO:0000313" key="13">
    <source>
        <dbReference type="Proteomes" id="UP000614601"/>
    </source>
</evidence>
<proteinExistence type="predicted"/>
<evidence type="ECO:0000256" key="6">
    <source>
        <dbReference type="ARBA" id="ARBA00023170"/>
    </source>
</evidence>
<gene>
    <name evidence="12" type="ORF">BOKJ2_LOCUS2620</name>
</gene>
<dbReference type="OrthoDB" id="5855369at2759"/>
<evidence type="ECO:0000256" key="2">
    <source>
        <dbReference type="ARBA" id="ARBA00022692"/>
    </source>
</evidence>
<evidence type="ECO:0000256" key="8">
    <source>
        <dbReference type="SAM" id="MobiDB-lite"/>
    </source>
</evidence>
<name>A0A811K1L3_9BILA</name>
<dbReference type="Proteomes" id="UP000783686">
    <property type="component" value="Unassembled WGS sequence"/>
</dbReference>
<dbReference type="EMBL" id="CAJFDH010000002">
    <property type="protein sequence ID" value="CAD5209318.1"/>
    <property type="molecule type" value="Genomic_DNA"/>
</dbReference>
<dbReference type="Pfam" id="PF08357">
    <property type="entry name" value="SEFIR"/>
    <property type="match status" value="1"/>
</dbReference>
<feature type="domain" description="SEFIR" evidence="11">
    <location>
        <begin position="432"/>
        <end position="600"/>
    </location>
</feature>
<keyword evidence="7" id="KW-0325">Glycoprotein</keyword>
<organism evidence="12 13">
    <name type="scientific">Bursaphelenchus okinawaensis</name>
    <dbReference type="NCBI Taxonomy" id="465554"/>
    <lineage>
        <taxon>Eukaryota</taxon>
        <taxon>Metazoa</taxon>
        <taxon>Ecdysozoa</taxon>
        <taxon>Nematoda</taxon>
        <taxon>Chromadorea</taxon>
        <taxon>Rhabditida</taxon>
        <taxon>Tylenchina</taxon>
        <taxon>Tylenchomorpha</taxon>
        <taxon>Aphelenchoidea</taxon>
        <taxon>Aphelenchoididae</taxon>
        <taxon>Bursaphelenchus</taxon>
    </lineage>
</organism>
<evidence type="ECO:0000256" key="3">
    <source>
        <dbReference type="ARBA" id="ARBA00022729"/>
    </source>
</evidence>
<reference evidence="12" key="1">
    <citation type="submission" date="2020-09" db="EMBL/GenBank/DDBJ databases">
        <authorList>
            <person name="Kikuchi T."/>
        </authorList>
    </citation>
    <scope>NUCLEOTIDE SEQUENCE</scope>
    <source>
        <strain evidence="12">SH1</strain>
    </source>
</reference>
<dbReference type="PANTHER" id="PTHR15583:SF7">
    <property type="entry name" value="INTERLEUKIN CYTOKINE RECEPTOR-RELATED PROTEIN 2"/>
    <property type="match status" value="1"/>
</dbReference>
<feature type="transmembrane region" description="Helical" evidence="9">
    <location>
        <begin position="519"/>
        <end position="541"/>
    </location>
</feature>
<dbReference type="InterPro" id="IPR039465">
    <property type="entry name" value="IL-17_rcpt-like"/>
</dbReference>
<keyword evidence="2 9" id="KW-0812">Transmembrane</keyword>
<evidence type="ECO:0000256" key="5">
    <source>
        <dbReference type="ARBA" id="ARBA00023136"/>
    </source>
</evidence>
<keyword evidence="13" id="KW-1185">Reference proteome</keyword>